<dbReference type="EMBL" id="LZDN01000001">
    <property type="protein sequence ID" value="OBX52325.1"/>
    <property type="molecule type" value="Genomic_DNA"/>
</dbReference>
<evidence type="ECO:0000259" key="2">
    <source>
        <dbReference type="Pfam" id="PF01755"/>
    </source>
</evidence>
<dbReference type="AlphaFoldDB" id="A0A1B8PMM1"/>
<evidence type="ECO:0000313" key="4">
    <source>
        <dbReference type="Proteomes" id="UP000092671"/>
    </source>
</evidence>
<name>A0A1B8PMM1_MORNO</name>
<dbReference type="RefSeq" id="WP_066890964.1">
    <property type="nucleotide sequence ID" value="NZ_LZDN01000001.1"/>
</dbReference>
<accession>A0A1B8PMM1</accession>
<evidence type="ECO:0000313" key="3">
    <source>
        <dbReference type="EMBL" id="OBX52325.1"/>
    </source>
</evidence>
<proteinExistence type="predicted"/>
<organism evidence="3 4">
    <name type="scientific">Moraxella nonliquefaciens</name>
    <dbReference type="NCBI Taxonomy" id="478"/>
    <lineage>
        <taxon>Bacteria</taxon>
        <taxon>Pseudomonadati</taxon>
        <taxon>Pseudomonadota</taxon>
        <taxon>Gammaproteobacteria</taxon>
        <taxon>Moraxellales</taxon>
        <taxon>Moraxellaceae</taxon>
        <taxon>Moraxella</taxon>
    </lineage>
</organism>
<evidence type="ECO:0000256" key="1">
    <source>
        <dbReference type="SAM" id="MobiDB-lite"/>
    </source>
</evidence>
<sequence>MKSKNYVISLTTASDRREHIQNEFDKQNISFEFFDAITPNYIDEYCTKFDLTLANTIKLSGGEKACFLSHVSLWQKMIDDNLDYIAVFEDDVYLGNNAHVFFNDSSWLKNTGIDYLKTETFLQERKLSQTVINLPDDRTAQALDEYHLGTAGYMLSQKGALSLLTYIKSLTINDYLPIDQLMFDNYMNHHDALPIYQLLPAVVAQEFILHPTQNTMPSDIKSSRDERIKNKPKRPLPQKIKGELGNVWKKTFGKFSRTLVEFR</sequence>
<reference evidence="3 4" key="1">
    <citation type="submission" date="2016-06" db="EMBL/GenBank/DDBJ databases">
        <title>Draft genome of Moraxella nonliquefaciens CCUG 60284.</title>
        <authorList>
            <person name="Salva-Serra F."/>
            <person name="Engstrom-Jakobsson H."/>
            <person name="Thorell K."/>
            <person name="Gonzales-Siles L."/>
            <person name="Karlsson R."/>
            <person name="Boulund F."/>
            <person name="Engstrand L."/>
            <person name="Kristiansson E."/>
            <person name="Moore E."/>
        </authorList>
    </citation>
    <scope>NUCLEOTIDE SEQUENCE [LARGE SCALE GENOMIC DNA]</scope>
    <source>
        <strain evidence="3 4">CCUG 60284</strain>
    </source>
</reference>
<dbReference type="Proteomes" id="UP000092671">
    <property type="component" value="Unassembled WGS sequence"/>
</dbReference>
<comment type="caution">
    <text evidence="3">The sequence shown here is derived from an EMBL/GenBank/DDBJ whole genome shotgun (WGS) entry which is preliminary data.</text>
</comment>
<dbReference type="Pfam" id="PF01755">
    <property type="entry name" value="Glyco_transf_25"/>
    <property type="match status" value="1"/>
</dbReference>
<protein>
    <recommendedName>
        <fullName evidence="2">Glycosyl transferase family 25 domain-containing protein</fullName>
    </recommendedName>
</protein>
<gene>
    <name evidence="3" type="ORF">A9Z60_01210</name>
</gene>
<dbReference type="CDD" id="cd06532">
    <property type="entry name" value="Glyco_transf_25"/>
    <property type="match status" value="1"/>
</dbReference>
<feature type="region of interest" description="Disordered" evidence="1">
    <location>
        <begin position="214"/>
        <end position="236"/>
    </location>
</feature>
<dbReference type="OrthoDB" id="9816113at2"/>
<dbReference type="InterPro" id="IPR002654">
    <property type="entry name" value="Glyco_trans_25"/>
</dbReference>
<feature type="domain" description="Glycosyl transferase family 25" evidence="2">
    <location>
        <begin position="3"/>
        <end position="182"/>
    </location>
</feature>